<keyword evidence="5 11" id="KW-0547">Nucleotide-binding</keyword>
<evidence type="ECO:0000256" key="10">
    <source>
        <dbReference type="ARBA" id="ARBA00049404"/>
    </source>
</evidence>
<dbReference type="InterPro" id="IPR025777">
    <property type="entry name" value="GMPS_ATP_PPase_dom"/>
</dbReference>
<keyword evidence="4" id="KW-0436">Ligase</keyword>
<dbReference type="PANTHER" id="PTHR11922">
    <property type="entry name" value="GMP SYNTHASE-RELATED"/>
    <property type="match status" value="1"/>
</dbReference>
<dbReference type="EC" id="6.3.5.2" evidence="3"/>
<evidence type="ECO:0000256" key="7">
    <source>
        <dbReference type="ARBA" id="ARBA00022755"/>
    </source>
</evidence>
<dbReference type="SUPFAM" id="SSF54810">
    <property type="entry name" value="GMP synthetase C-terminal dimerisation domain"/>
    <property type="match status" value="1"/>
</dbReference>
<dbReference type="GO" id="GO:0005829">
    <property type="term" value="C:cytosol"/>
    <property type="evidence" value="ECO:0007669"/>
    <property type="project" value="TreeGrafter"/>
</dbReference>
<dbReference type="Gene3D" id="3.30.300.10">
    <property type="match status" value="1"/>
</dbReference>
<keyword evidence="7 11" id="KW-0658">Purine biosynthesis</keyword>
<organism evidence="13 14">
    <name type="scientific">Hadarchaeum yellowstonense</name>
    <dbReference type="NCBI Taxonomy" id="1776334"/>
    <lineage>
        <taxon>Archaea</taxon>
        <taxon>Methanobacteriati</taxon>
        <taxon>Candidatus Hadarchaeota</taxon>
        <taxon>Candidatus Hadarchaeia</taxon>
        <taxon>Candidatus Hadarchaeales</taxon>
        <taxon>Candidatus Hadarchaeaceae</taxon>
        <taxon>Candidatus Hadarchaeum</taxon>
    </lineage>
</organism>
<name>A0A147JTZ9_HADYE</name>
<evidence type="ECO:0000259" key="12">
    <source>
        <dbReference type="PROSITE" id="PS51553"/>
    </source>
</evidence>
<dbReference type="Pfam" id="PF02540">
    <property type="entry name" value="NAD_synthase"/>
    <property type="match status" value="1"/>
</dbReference>
<dbReference type="EMBL" id="LQMQ01000050">
    <property type="protein sequence ID" value="KUO39987.1"/>
    <property type="molecule type" value="Genomic_DNA"/>
</dbReference>
<sequence length="311" mass="34789">MFDAKKFVREKVAWLKETIGEEKAFAAVSGGVDSTVAAVLGHMAVGKNLTAVFLDDGLMREGEPQQVYNRLKKLGLNAKVYHLGDDFFSALKGLTDPEEKRKAFRDVFYRSLGKISQELGASFMIQGTIAADVVETKAGVKTQHNVLEQINVHPLERYGLRILEPLKDLYKHEVRAVAKALGMKPEALRRPFPGPGLSIRVIGEVTPERVELVRRATRVVEEETKNIPCFQAFAVLLQDRATGVTKDLKRKYGEIVVVRAVRSKDAMTAEAVALPWKVLRRIDKRIREENPSVTHVLYDLTGKPPATIEFE</sequence>
<accession>A0A147JTZ9</accession>
<evidence type="ECO:0000256" key="4">
    <source>
        <dbReference type="ARBA" id="ARBA00022598"/>
    </source>
</evidence>
<dbReference type="Proteomes" id="UP000074294">
    <property type="component" value="Unassembled WGS sequence"/>
</dbReference>
<dbReference type="InterPro" id="IPR001674">
    <property type="entry name" value="GMP_synth_C"/>
</dbReference>
<evidence type="ECO:0000256" key="8">
    <source>
        <dbReference type="ARBA" id="ARBA00022840"/>
    </source>
</evidence>
<evidence type="ECO:0000313" key="13">
    <source>
        <dbReference type="EMBL" id="KUO39987.1"/>
    </source>
</evidence>
<evidence type="ECO:0000256" key="11">
    <source>
        <dbReference type="PROSITE-ProRule" id="PRU00886"/>
    </source>
</evidence>
<dbReference type="InterPro" id="IPR022310">
    <property type="entry name" value="NAD/GMP_synthase"/>
</dbReference>
<evidence type="ECO:0000256" key="5">
    <source>
        <dbReference type="ARBA" id="ARBA00022741"/>
    </source>
</evidence>
<evidence type="ECO:0000256" key="9">
    <source>
        <dbReference type="ARBA" id="ARBA00030464"/>
    </source>
</evidence>
<feature type="domain" description="GMPS ATP-PPase" evidence="12">
    <location>
        <begin position="2"/>
        <end position="190"/>
    </location>
</feature>
<gene>
    <name evidence="13" type="ORF">APZ16_06820</name>
</gene>
<dbReference type="UniPathway" id="UPA00189">
    <property type="reaction ID" value="UER00296"/>
</dbReference>
<comment type="function">
    <text evidence="1">Catalyzes the synthesis of GMP from XMP.</text>
</comment>
<evidence type="ECO:0000313" key="14">
    <source>
        <dbReference type="Proteomes" id="UP000074294"/>
    </source>
</evidence>
<dbReference type="PROSITE" id="PS51553">
    <property type="entry name" value="GMPS_ATP_PPASE"/>
    <property type="match status" value="1"/>
</dbReference>
<evidence type="ECO:0000256" key="2">
    <source>
        <dbReference type="ARBA" id="ARBA00005153"/>
    </source>
</evidence>
<protein>
    <recommendedName>
        <fullName evidence="3">GMP synthase (glutamine-hydrolyzing)</fullName>
        <ecNumber evidence="3">6.3.5.2</ecNumber>
    </recommendedName>
    <alternativeName>
        <fullName evidence="9">GMP synthetase</fullName>
    </alternativeName>
</protein>
<dbReference type="GO" id="GO:0005524">
    <property type="term" value="F:ATP binding"/>
    <property type="evidence" value="ECO:0007669"/>
    <property type="project" value="UniProtKB-UniRule"/>
</dbReference>
<comment type="catalytic activity">
    <reaction evidence="10">
        <text>XMP + L-glutamine + ATP + H2O = GMP + L-glutamate + AMP + diphosphate + 2 H(+)</text>
        <dbReference type="Rhea" id="RHEA:11680"/>
        <dbReference type="ChEBI" id="CHEBI:15377"/>
        <dbReference type="ChEBI" id="CHEBI:15378"/>
        <dbReference type="ChEBI" id="CHEBI:29985"/>
        <dbReference type="ChEBI" id="CHEBI:30616"/>
        <dbReference type="ChEBI" id="CHEBI:33019"/>
        <dbReference type="ChEBI" id="CHEBI:57464"/>
        <dbReference type="ChEBI" id="CHEBI:58115"/>
        <dbReference type="ChEBI" id="CHEBI:58359"/>
        <dbReference type="ChEBI" id="CHEBI:456215"/>
        <dbReference type="EC" id="6.3.5.2"/>
    </reaction>
</comment>
<evidence type="ECO:0000256" key="1">
    <source>
        <dbReference type="ARBA" id="ARBA00002332"/>
    </source>
</evidence>
<dbReference type="Gene3D" id="3.40.50.620">
    <property type="entry name" value="HUPs"/>
    <property type="match status" value="1"/>
</dbReference>
<comment type="pathway">
    <text evidence="2">Purine metabolism; GMP biosynthesis; GMP from XMP (L-Gln route): step 1/1.</text>
</comment>
<comment type="caution">
    <text evidence="13">The sequence shown here is derived from an EMBL/GenBank/DDBJ whole genome shotgun (WGS) entry which is preliminary data.</text>
</comment>
<dbReference type="CDD" id="cd01997">
    <property type="entry name" value="GMP_synthase_C"/>
    <property type="match status" value="1"/>
</dbReference>
<proteinExistence type="predicted"/>
<dbReference type="PANTHER" id="PTHR11922:SF2">
    <property type="entry name" value="GMP SYNTHASE [GLUTAMINE-HYDROLYZING]"/>
    <property type="match status" value="1"/>
</dbReference>
<dbReference type="AlphaFoldDB" id="A0A147JTZ9"/>
<reference evidence="13 14" key="1">
    <citation type="journal article" date="2016" name="Nat. Microbiol.">
        <title>Genomic inference of the metabolism of cosmopolitan subsurface Archaea, Hadesarchaea.</title>
        <authorList>
            <person name="Baker B.J."/>
            <person name="Saw J.H."/>
            <person name="Lind A.E."/>
            <person name="Lazar C.S."/>
            <person name="Hinrichs K.-U."/>
            <person name="Teske A.P."/>
            <person name="Ettema T.J."/>
        </authorList>
    </citation>
    <scope>NUCLEOTIDE SEQUENCE [LARGE SCALE GENOMIC DNA]</scope>
</reference>
<dbReference type="InterPro" id="IPR014729">
    <property type="entry name" value="Rossmann-like_a/b/a_fold"/>
</dbReference>
<feature type="binding site" evidence="11">
    <location>
        <begin position="29"/>
        <end position="35"/>
    </location>
    <ligand>
        <name>ATP</name>
        <dbReference type="ChEBI" id="CHEBI:30616"/>
    </ligand>
</feature>
<dbReference type="STRING" id="1776334.APZ16_06820"/>
<evidence type="ECO:0000256" key="6">
    <source>
        <dbReference type="ARBA" id="ARBA00022749"/>
    </source>
</evidence>
<dbReference type="SUPFAM" id="SSF52402">
    <property type="entry name" value="Adenine nucleotide alpha hydrolases-like"/>
    <property type="match status" value="1"/>
</dbReference>
<evidence type="ECO:0000256" key="3">
    <source>
        <dbReference type="ARBA" id="ARBA00012746"/>
    </source>
</evidence>
<dbReference type="Pfam" id="PF00958">
    <property type="entry name" value="GMP_synt_C"/>
    <property type="match status" value="1"/>
</dbReference>
<dbReference type="GO" id="GO:0003921">
    <property type="term" value="F:GMP synthase activity"/>
    <property type="evidence" value="ECO:0007669"/>
    <property type="project" value="InterPro"/>
</dbReference>
<keyword evidence="6 11" id="KW-0332">GMP biosynthesis</keyword>
<keyword evidence="8 11" id="KW-0067">ATP-binding</keyword>